<comment type="catalytic activity">
    <reaction evidence="11">
        <text>a hydroperoxide + [thioredoxin]-dithiol = an alcohol + [thioredoxin]-disulfide + H2O</text>
        <dbReference type="Rhea" id="RHEA:62620"/>
        <dbReference type="Rhea" id="RHEA-COMP:10698"/>
        <dbReference type="Rhea" id="RHEA-COMP:10700"/>
        <dbReference type="ChEBI" id="CHEBI:15377"/>
        <dbReference type="ChEBI" id="CHEBI:29950"/>
        <dbReference type="ChEBI" id="CHEBI:30879"/>
        <dbReference type="ChEBI" id="CHEBI:35924"/>
        <dbReference type="ChEBI" id="CHEBI:50058"/>
        <dbReference type="EC" id="1.11.1.24"/>
    </reaction>
</comment>
<dbReference type="GO" id="GO:0008379">
    <property type="term" value="F:thioredoxin peroxidase activity"/>
    <property type="evidence" value="ECO:0007669"/>
    <property type="project" value="TreeGrafter"/>
</dbReference>
<dbReference type="InterPro" id="IPR050924">
    <property type="entry name" value="Peroxiredoxin_BCP/PrxQ"/>
</dbReference>
<dbReference type="EMBL" id="CP073754">
    <property type="protein sequence ID" value="QWF72153.1"/>
    <property type="molecule type" value="Genomic_DNA"/>
</dbReference>
<dbReference type="SUPFAM" id="SSF52833">
    <property type="entry name" value="Thioredoxin-like"/>
    <property type="match status" value="1"/>
</dbReference>
<dbReference type="KEGG" id="mpad:KEF85_06805"/>
<dbReference type="PANTHER" id="PTHR42801">
    <property type="entry name" value="THIOREDOXIN-DEPENDENT PEROXIDE REDUCTASE"/>
    <property type="match status" value="1"/>
</dbReference>
<keyword evidence="5" id="KW-0560">Oxidoreductase</keyword>
<evidence type="ECO:0000256" key="1">
    <source>
        <dbReference type="ARBA" id="ARBA00003330"/>
    </source>
</evidence>
<organism evidence="14 15">
    <name type="scientific">Methylomonas paludis</name>
    <dbReference type="NCBI Taxonomy" id="1173101"/>
    <lineage>
        <taxon>Bacteria</taxon>
        <taxon>Pseudomonadati</taxon>
        <taxon>Pseudomonadota</taxon>
        <taxon>Gammaproteobacteria</taxon>
        <taxon>Methylococcales</taxon>
        <taxon>Methylococcaceae</taxon>
        <taxon>Methylomonas</taxon>
    </lineage>
</organism>
<reference evidence="14" key="1">
    <citation type="submission" date="2021-04" db="EMBL/GenBank/DDBJ databases">
        <title>Draft genome sequence data of methanotrophic Methylovulum sp. strain S1L and Methylomonas sp. strain S2AM isolated from boreal lake water columns.</title>
        <authorList>
            <person name="Rissanen A.J."/>
            <person name="Mangayil R."/>
            <person name="Svenning M.M."/>
            <person name="Khanongnuch R."/>
        </authorList>
    </citation>
    <scope>NUCLEOTIDE SEQUENCE</scope>
    <source>
        <strain evidence="14">S2AM</strain>
    </source>
</reference>
<keyword evidence="7" id="KW-0676">Redox-active center</keyword>
<dbReference type="Gene3D" id="3.40.30.10">
    <property type="entry name" value="Glutaredoxin"/>
    <property type="match status" value="1"/>
</dbReference>
<evidence type="ECO:0000256" key="9">
    <source>
        <dbReference type="ARBA" id="ARBA00038489"/>
    </source>
</evidence>
<evidence type="ECO:0000259" key="13">
    <source>
        <dbReference type="PROSITE" id="PS51352"/>
    </source>
</evidence>
<dbReference type="CDD" id="cd03017">
    <property type="entry name" value="PRX_BCP"/>
    <property type="match status" value="1"/>
</dbReference>
<keyword evidence="6" id="KW-1015">Disulfide bond</keyword>
<dbReference type="PROSITE" id="PS51352">
    <property type="entry name" value="THIOREDOXIN_2"/>
    <property type="match status" value="1"/>
</dbReference>
<evidence type="ECO:0000256" key="12">
    <source>
        <dbReference type="SAM" id="SignalP"/>
    </source>
</evidence>
<dbReference type="PANTHER" id="PTHR42801:SF4">
    <property type="entry name" value="AHPC_TSA FAMILY PROTEIN"/>
    <property type="match status" value="1"/>
</dbReference>
<dbReference type="EC" id="1.11.1.24" evidence="2"/>
<evidence type="ECO:0000256" key="10">
    <source>
        <dbReference type="ARBA" id="ARBA00042639"/>
    </source>
</evidence>
<dbReference type="Proteomes" id="UP000676649">
    <property type="component" value="Chromosome"/>
</dbReference>
<comment type="function">
    <text evidence="1">Thiol-specific peroxidase that catalyzes the reduction of hydrogen peroxide and organic hydroperoxides to water and alcohols, respectively. Plays a role in cell protection against oxidative stress by detoxifying peroxides and as sensor of hydrogen peroxide-mediated signaling events.</text>
</comment>
<dbReference type="GO" id="GO:0005737">
    <property type="term" value="C:cytoplasm"/>
    <property type="evidence" value="ECO:0007669"/>
    <property type="project" value="TreeGrafter"/>
</dbReference>
<dbReference type="AlphaFoldDB" id="A0A975RB89"/>
<keyword evidence="15" id="KW-1185">Reference proteome</keyword>
<dbReference type="GO" id="GO:0034599">
    <property type="term" value="P:cellular response to oxidative stress"/>
    <property type="evidence" value="ECO:0007669"/>
    <property type="project" value="TreeGrafter"/>
</dbReference>
<evidence type="ECO:0000256" key="8">
    <source>
        <dbReference type="ARBA" id="ARBA00032824"/>
    </source>
</evidence>
<dbReference type="GO" id="GO:0045454">
    <property type="term" value="P:cell redox homeostasis"/>
    <property type="evidence" value="ECO:0007669"/>
    <property type="project" value="TreeGrafter"/>
</dbReference>
<name>A0A975RB89_9GAMM</name>
<protein>
    <recommendedName>
        <fullName evidence="2">thioredoxin-dependent peroxiredoxin</fullName>
        <ecNumber evidence="2">1.11.1.24</ecNumber>
    </recommendedName>
    <alternativeName>
        <fullName evidence="8">Thioredoxin peroxidase</fullName>
    </alternativeName>
    <alternativeName>
        <fullName evidence="10">Thioredoxin-dependent peroxiredoxin Bcp</fullName>
    </alternativeName>
</protein>
<dbReference type="InterPro" id="IPR000866">
    <property type="entry name" value="AhpC/TSA"/>
</dbReference>
<evidence type="ECO:0000256" key="11">
    <source>
        <dbReference type="ARBA" id="ARBA00049091"/>
    </source>
</evidence>
<feature type="chain" id="PRO_5037469691" description="thioredoxin-dependent peroxiredoxin" evidence="12">
    <location>
        <begin position="27"/>
        <end position="179"/>
    </location>
</feature>
<evidence type="ECO:0000313" key="15">
    <source>
        <dbReference type="Proteomes" id="UP000676649"/>
    </source>
</evidence>
<evidence type="ECO:0000256" key="7">
    <source>
        <dbReference type="ARBA" id="ARBA00023284"/>
    </source>
</evidence>
<dbReference type="InterPro" id="IPR013766">
    <property type="entry name" value="Thioredoxin_domain"/>
</dbReference>
<feature type="signal peptide" evidence="12">
    <location>
        <begin position="1"/>
        <end position="26"/>
    </location>
</feature>
<evidence type="ECO:0000256" key="4">
    <source>
        <dbReference type="ARBA" id="ARBA00022862"/>
    </source>
</evidence>
<gene>
    <name evidence="14" type="ORF">KEF85_06805</name>
</gene>
<evidence type="ECO:0000256" key="3">
    <source>
        <dbReference type="ARBA" id="ARBA00022559"/>
    </source>
</evidence>
<keyword evidence="12" id="KW-0732">Signal</keyword>
<evidence type="ECO:0000256" key="5">
    <source>
        <dbReference type="ARBA" id="ARBA00023002"/>
    </source>
</evidence>
<evidence type="ECO:0000256" key="6">
    <source>
        <dbReference type="ARBA" id="ARBA00023157"/>
    </source>
</evidence>
<dbReference type="Pfam" id="PF00578">
    <property type="entry name" value="AhpC-TSA"/>
    <property type="match status" value="1"/>
</dbReference>
<evidence type="ECO:0000313" key="14">
    <source>
        <dbReference type="EMBL" id="QWF72153.1"/>
    </source>
</evidence>
<dbReference type="InterPro" id="IPR036249">
    <property type="entry name" value="Thioredoxin-like_sf"/>
</dbReference>
<dbReference type="RefSeq" id="WP_215584371.1">
    <property type="nucleotide sequence ID" value="NZ_CP073754.1"/>
</dbReference>
<accession>A0A975RB89</accession>
<evidence type="ECO:0000256" key="2">
    <source>
        <dbReference type="ARBA" id="ARBA00013017"/>
    </source>
</evidence>
<keyword evidence="3" id="KW-0575">Peroxidase</keyword>
<comment type="similarity">
    <text evidence="9">Belongs to the peroxiredoxin family. BCP/PrxQ subfamily.</text>
</comment>
<proteinExistence type="inferred from homology"/>
<feature type="domain" description="Thioredoxin" evidence="13">
    <location>
        <begin position="29"/>
        <end position="177"/>
    </location>
</feature>
<keyword evidence="4" id="KW-0049">Antioxidant</keyword>
<sequence length="179" mass="19842">MKILTKLLKQFALLLTCLPFIPAALAQPLSVGQAAPLFTIKTQDGSDFNLVDRRQQGWTVLYFYPKAGTPGCTTQACAYRDAIQAVRKQNAEVFGISTDGVADLRDFQQKHKLGFTLLSDPGALVTTEYGVKMPVLKMAKRWTFILDPELKVRYIDDNVDPALDALKVADILKNLQAQP</sequence>